<dbReference type="Pfam" id="PF00612">
    <property type="entry name" value="IQ"/>
    <property type="match status" value="1"/>
</dbReference>
<gene>
    <name evidence="3" type="ORF">CCAP1982_LOCUS4591</name>
</gene>
<dbReference type="InterPro" id="IPR027417">
    <property type="entry name" value="P-loop_NTPase"/>
</dbReference>
<dbReference type="InterPro" id="IPR000048">
    <property type="entry name" value="IQ_motif_EF-hand-BS"/>
</dbReference>
<dbReference type="AlphaFoldDB" id="A0A811UBF9"/>
<keyword evidence="2" id="KW-0472">Membrane</keyword>
<evidence type="ECO:0000256" key="1">
    <source>
        <dbReference type="SAM" id="Coils"/>
    </source>
</evidence>
<evidence type="ECO:0000313" key="4">
    <source>
        <dbReference type="Proteomes" id="UP000606786"/>
    </source>
</evidence>
<keyword evidence="4" id="KW-1185">Reference proteome</keyword>
<dbReference type="GO" id="GO:0032982">
    <property type="term" value="C:myosin filament"/>
    <property type="evidence" value="ECO:0007669"/>
    <property type="project" value="TreeGrafter"/>
</dbReference>
<feature type="coiled-coil region" evidence="1">
    <location>
        <begin position="115"/>
        <end position="156"/>
    </location>
</feature>
<evidence type="ECO:0000256" key="2">
    <source>
        <dbReference type="SAM" id="Phobius"/>
    </source>
</evidence>
<dbReference type="GO" id="GO:0005737">
    <property type="term" value="C:cytoplasm"/>
    <property type="evidence" value="ECO:0007669"/>
    <property type="project" value="TreeGrafter"/>
</dbReference>
<dbReference type="GO" id="GO:0016460">
    <property type="term" value="C:myosin II complex"/>
    <property type="evidence" value="ECO:0007669"/>
    <property type="project" value="TreeGrafter"/>
</dbReference>
<name>A0A811UBF9_CERCA</name>
<dbReference type="OrthoDB" id="2914378at2759"/>
<feature type="transmembrane region" description="Helical" evidence="2">
    <location>
        <begin position="12"/>
        <end position="38"/>
    </location>
</feature>
<accession>A0A811UBF9</accession>
<dbReference type="PANTHER" id="PTHR45615:SF36">
    <property type="entry name" value="MYOSIN HEAVY CHAIN-LIKE, ISOFORM B-RELATED"/>
    <property type="match status" value="1"/>
</dbReference>
<keyword evidence="2" id="KW-0812">Transmembrane</keyword>
<dbReference type="EMBL" id="CAJHJT010000001">
    <property type="protein sequence ID" value="CAD6995890.1"/>
    <property type="molecule type" value="Genomic_DNA"/>
</dbReference>
<dbReference type="PROSITE" id="PS50096">
    <property type="entry name" value="IQ"/>
    <property type="match status" value="1"/>
</dbReference>
<organism evidence="3 4">
    <name type="scientific">Ceratitis capitata</name>
    <name type="common">Mediterranean fruit fly</name>
    <name type="synonym">Tephritis capitata</name>
    <dbReference type="NCBI Taxonomy" id="7213"/>
    <lineage>
        <taxon>Eukaryota</taxon>
        <taxon>Metazoa</taxon>
        <taxon>Ecdysozoa</taxon>
        <taxon>Arthropoda</taxon>
        <taxon>Hexapoda</taxon>
        <taxon>Insecta</taxon>
        <taxon>Pterygota</taxon>
        <taxon>Neoptera</taxon>
        <taxon>Endopterygota</taxon>
        <taxon>Diptera</taxon>
        <taxon>Brachycera</taxon>
        <taxon>Muscomorpha</taxon>
        <taxon>Tephritoidea</taxon>
        <taxon>Tephritidae</taxon>
        <taxon>Ceratitis</taxon>
        <taxon>Ceratitis</taxon>
    </lineage>
</organism>
<reference evidence="3" key="1">
    <citation type="submission" date="2020-11" db="EMBL/GenBank/DDBJ databases">
        <authorList>
            <person name="Whitehead M."/>
        </authorList>
    </citation>
    <scope>NUCLEOTIDE SEQUENCE</scope>
    <source>
        <strain evidence="3">EGII</strain>
    </source>
</reference>
<evidence type="ECO:0000313" key="3">
    <source>
        <dbReference type="EMBL" id="CAD6995890.1"/>
    </source>
</evidence>
<dbReference type="SUPFAM" id="SSF52540">
    <property type="entry name" value="P-loop containing nucleoside triphosphate hydrolases"/>
    <property type="match status" value="1"/>
</dbReference>
<comment type="caution">
    <text evidence="3">The sequence shown here is derived from an EMBL/GenBank/DDBJ whole genome shotgun (WGS) entry which is preliminary data.</text>
</comment>
<dbReference type="GO" id="GO:0051015">
    <property type="term" value="F:actin filament binding"/>
    <property type="evidence" value="ECO:0007669"/>
    <property type="project" value="TreeGrafter"/>
</dbReference>
<dbReference type="SMART" id="SM00015">
    <property type="entry name" value="IQ"/>
    <property type="match status" value="2"/>
</dbReference>
<keyword evidence="1" id="KW-0175">Coiled coil</keyword>
<keyword evidence="2" id="KW-1133">Transmembrane helix</keyword>
<proteinExistence type="predicted"/>
<dbReference type="PANTHER" id="PTHR45615">
    <property type="entry name" value="MYOSIN HEAVY CHAIN, NON-MUSCLE"/>
    <property type="match status" value="1"/>
</dbReference>
<sequence>MLCLHYSLLCIIYVYIYMYNCEFLVFNFLFIVCLQILFRSGVLSELEAKRDELLSDRIIQLQAYCRGYLARKQVARRRVQELAVRCIQRNVKAFLAVRDWPWWRLLVRVTPLLNVHRTEEQLKLANEELSMLRAKLEKIENDRNELKTENQKLEAKVSLFYTS</sequence>
<dbReference type="GO" id="GO:0031032">
    <property type="term" value="P:actomyosin structure organization"/>
    <property type="evidence" value="ECO:0007669"/>
    <property type="project" value="TreeGrafter"/>
</dbReference>
<protein>
    <submittedName>
        <fullName evidence="3">(Mediterranean fruit fly) hypothetical protein</fullName>
    </submittedName>
</protein>
<dbReference type="Proteomes" id="UP000606786">
    <property type="component" value="Unassembled WGS sequence"/>
</dbReference>
<dbReference type="Gene3D" id="1.20.5.4820">
    <property type="match status" value="1"/>
</dbReference>